<proteinExistence type="predicted"/>
<name>A0A286A7Z8_9SPHI</name>
<sequence>MINRATYQAAQIVAPTIETHFATHLAEASAKGEIDLAPQPPARVIEAILDAAFWSSLRKEEGHSPKISIAFLPPEQATKPLLFKQNLPLNPNVLTKLAPGVERGGIHIGVWHDGYDLYVWGTTLNIPNYCFVVDVSEPALLVVKHRRIYGFGKFTNVAVLKGDQIKIVNENAPKTGECPSILLSLLDLTADSNWSDASNILIQLSVSMRAHGRGGAVLVVPQDTEDWKRSVIHPISYALTPPFKGLADLVRKDRGEAASEIFWQTALKREIDHLAGLTAVDGATIITDEYELLAFGAKTGRANSSEHIQQISYTEPINNAEAIIVHPAKIGGTRHLSAAQFIFDQRNALALVASQDGHFTVFSWSKSLDMVQAQRIDTLLL</sequence>
<reference evidence="3" key="1">
    <citation type="submission" date="2017-09" db="EMBL/GenBank/DDBJ databases">
        <authorList>
            <person name="Varghese N."/>
            <person name="Submissions S."/>
        </authorList>
    </citation>
    <scope>NUCLEOTIDE SEQUENCE [LARGE SCALE GENOMIC DNA]</scope>
    <source>
        <strain evidence="3">CGMCC 1.12803</strain>
    </source>
</reference>
<protein>
    <recommendedName>
        <fullName evidence="1">Probable sensor domain-containing protein</fullName>
    </recommendedName>
</protein>
<dbReference type="RefSeq" id="WP_097132622.1">
    <property type="nucleotide sequence ID" value="NZ_OCMT01000003.1"/>
</dbReference>
<evidence type="ECO:0000313" key="3">
    <source>
        <dbReference type="Proteomes" id="UP000219281"/>
    </source>
</evidence>
<accession>A0A286A7Z8</accession>
<dbReference type="Proteomes" id="UP000219281">
    <property type="component" value="Unassembled WGS sequence"/>
</dbReference>
<organism evidence="2 3">
    <name type="scientific">Pedobacter xixiisoli</name>
    <dbReference type="NCBI Taxonomy" id="1476464"/>
    <lineage>
        <taxon>Bacteria</taxon>
        <taxon>Pseudomonadati</taxon>
        <taxon>Bacteroidota</taxon>
        <taxon>Sphingobacteriia</taxon>
        <taxon>Sphingobacteriales</taxon>
        <taxon>Sphingobacteriaceae</taxon>
        <taxon>Pedobacter</taxon>
    </lineage>
</organism>
<gene>
    <name evidence="2" type="ORF">SAMN06297358_2788</name>
</gene>
<dbReference type="Pfam" id="PF21751">
    <property type="entry name" value="DACNV"/>
    <property type="match status" value="1"/>
</dbReference>
<dbReference type="EMBL" id="OCMT01000003">
    <property type="protein sequence ID" value="SOD18026.1"/>
    <property type="molecule type" value="Genomic_DNA"/>
</dbReference>
<dbReference type="OrthoDB" id="782779at2"/>
<evidence type="ECO:0000259" key="1">
    <source>
        <dbReference type="Pfam" id="PF21751"/>
    </source>
</evidence>
<evidence type="ECO:0000313" key="2">
    <source>
        <dbReference type="EMBL" id="SOD18026.1"/>
    </source>
</evidence>
<dbReference type="AlphaFoldDB" id="A0A286A7Z8"/>
<dbReference type="InterPro" id="IPR048551">
    <property type="entry name" value="DACNV"/>
</dbReference>
<feature type="domain" description="Probable sensor" evidence="1">
    <location>
        <begin position="35"/>
        <end position="123"/>
    </location>
</feature>
<keyword evidence="3" id="KW-1185">Reference proteome</keyword>